<reference evidence="1" key="1">
    <citation type="submission" date="2022-08" db="EMBL/GenBank/DDBJ databases">
        <title>Genome Sequence of Lecanicillium fungicola.</title>
        <authorList>
            <person name="Buettner E."/>
        </authorList>
    </citation>
    <scope>NUCLEOTIDE SEQUENCE</scope>
    <source>
        <strain evidence="1">Babe33</strain>
    </source>
</reference>
<evidence type="ECO:0000313" key="2">
    <source>
        <dbReference type="Proteomes" id="UP001143910"/>
    </source>
</evidence>
<gene>
    <name evidence="1" type="ORF">NQ176_g10744</name>
</gene>
<comment type="caution">
    <text evidence="1">The sequence shown here is derived from an EMBL/GenBank/DDBJ whole genome shotgun (WGS) entry which is preliminary data.</text>
</comment>
<keyword evidence="2" id="KW-1185">Reference proteome</keyword>
<evidence type="ECO:0000313" key="1">
    <source>
        <dbReference type="EMBL" id="KAJ2965180.1"/>
    </source>
</evidence>
<proteinExistence type="predicted"/>
<accession>A0ACC1MDS8</accession>
<organism evidence="1 2">
    <name type="scientific">Zarea fungicola</name>
    <dbReference type="NCBI Taxonomy" id="93591"/>
    <lineage>
        <taxon>Eukaryota</taxon>
        <taxon>Fungi</taxon>
        <taxon>Dikarya</taxon>
        <taxon>Ascomycota</taxon>
        <taxon>Pezizomycotina</taxon>
        <taxon>Sordariomycetes</taxon>
        <taxon>Hypocreomycetidae</taxon>
        <taxon>Hypocreales</taxon>
        <taxon>Cordycipitaceae</taxon>
        <taxon>Zarea</taxon>
    </lineage>
</organism>
<protein>
    <submittedName>
        <fullName evidence="1">Uncharacterized protein</fullName>
    </submittedName>
</protein>
<name>A0ACC1MDS8_9HYPO</name>
<dbReference type="EMBL" id="JANJQO010003100">
    <property type="protein sequence ID" value="KAJ2965180.1"/>
    <property type="molecule type" value="Genomic_DNA"/>
</dbReference>
<dbReference type="Proteomes" id="UP001143910">
    <property type="component" value="Unassembled WGS sequence"/>
</dbReference>
<sequence length="483" mass="52797">MDSFANISSALLLDSLIPGYGFLHNVIIQRLGFDTTKILIGGYSSGLCSRLMSEIHISSSDDIYMHLLHFLAKQSQLKTSRRLIADSVVMSENDNGRSTAVVTDVTVVHGGSLPWGNFMTRHGGTMFWLSRKETPCNGESDVTRLRNCPQERMRIACFGRSPQPMKDLIQTARNDYFLERSQSTIIKRPASKSLRGYGTGISWQTVAQRPRRPLETVALEAEEKVGLLKDMNDYLDPASAQWYANRGIPYRRGYLFHGPPGTGKTSLTFALAGLFGLDIHVVSLLDPSLAEDEFAMLFSHLPAKSIVLLEDIDTAGMYRPPRVGDAEPAGVTSQGDSERQAVPTSTQAGPNQASSISLSCLLNVIDVEMFGGGVEGGPGRIDYQIAFGLATTGQIEELFSRMYMQDHVPDVPSSQANDKSERASIDVGSDKDLVGMAASFSRKVPGGRFSPAAIQGYVLKYKDEPMSALRDVDVWVAKQLASD</sequence>